<name>A0A1S8TPA1_9CLOT</name>
<sequence length="376" mass="43596">MVDFDLEIKNARSINIKEIELSQYIIDDNIKKSIILYNTAIGEVKKGNFDLVINDLKKALSYNEGFTEAIKLMGLCYVNMKEYKKAEKTFKKLNKDIMYNELANEYMQSLSIKKSMDECITVTEIVKNVSNNKKKQYNLAIYSKRNIVISLVIFMVVIAGVSINYFYQETIQGVFTKFNTSIQGEQKNNKMHDSNEETYINSDEDEVLMQENTVSNGEYKNMQNNLADTKLDSDNYKNNIVSMLKDAEEFLNNGNYEKAASILISMKSNSFDDETKMKFDKLWQSLKPNSLWIIYNDGNKLYKQKKYLEALPKLIIASEIDPKLDLMPWITFQIGMCYKETNDNDNALIYFNKVKDNYPKSQYASNARMMISQIGN</sequence>
<keyword evidence="1" id="KW-1133">Transmembrane helix</keyword>
<dbReference type="Pfam" id="PF13181">
    <property type="entry name" value="TPR_8"/>
    <property type="match status" value="1"/>
</dbReference>
<reference evidence="2 3" key="1">
    <citation type="submission" date="2016-05" db="EMBL/GenBank/DDBJ databases">
        <title>Microbial solvent formation.</title>
        <authorList>
            <person name="Poehlein A."/>
            <person name="Montoya Solano J.D."/>
            <person name="Flitsch S."/>
            <person name="Krabben P."/>
            <person name="Duerre P."/>
            <person name="Daniel R."/>
        </authorList>
    </citation>
    <scope>NUCLEOTIDE SEQUENCE [LARGE SCALE GENOMIC DNA]</scope>
    <source>
        <strain evidence="2 3">DSM 2619</strain>
    </source>
</reference>
<evidence type="ECO:0000313" key="2">
    <source>
        <dbReference type="EMBL" id="OOM79597.1"/>
    </source>
</evidence>
<dbReference type="Proteomes" id="UP000190890">
    <property type="component" value="Unassembled WGS sequence"/>
</dbReference>
<dbReference type="Gene3D" id="1.25.40.10">
    <property type="entry name" value="Tetratricopeptide repeat domain"/>
    <property type="match status" value="2"/>
</dbReference>
<dbReference type="OrthoDB" id="9791784at2"/>
<proteinExistence type="predicted"/>
<dbReference type="AlphaFoldDB" id="A0A1S8TPA1"/>
<evidence type="ECO:0000313" key="3">
    <source>
        <dbReference type="Proteomes" id="UP000190890"/>
    </source>
</evidence>
<dbReference type="SUPFAM" id="SSF48452">
    <property type="entry name" value="TPR-like"/>
    <property type="match status" value="1"/>
</dbReference>
<dbReference type="SMART" id="SM00028">
    <property type="entry name" value="TPR"/>
    <property type="match status" value="4"/>
</dbReference>
<dbReference type="EMBL" id="LZZM01000099">
    <property type="protein sequence ID" value="OOM79597.1"/>
    <property type="molecule type" value="Genomic_DNA"/>
</dbReference>
<dbReference type="STRING" id="29367.CLPUN_15450"/>
<dbReference type="RefSeq" id="WP_077846729.1">
    <property type="nucleotide sequence ID" value="NZ_LZZM01000099.1"/>
</dbReference>
<evidence type="ECO:0000256" key="1">
    <source>
        <dbReference type="SAM" id="Phobius"/>
    </source>
</evidence>
<protein>
    <submittedName>
        <fullName evidence="2">Outer membrane protein assembly factor BamD</fullName>
    </submittedName>
</protein>
<dbReference type="Pfam" id="PF13174">
    <property type="entry name" value="TPR_6"/>
    <property type="match status" value="1"/>
</dbReference>
<keyword evidence="1" id="KW-0812">Transmembrane</keyword>
<gene>
    <name evidence="2" type="primary">bamD</name>
    <name evidence="2" type="ORF">CLPUN_15450</name>
</gene>
<organism evidence="2 3">
    <name type="scientific">Clostridium puniceum</name>
    <dbReference type="NCBI Taxonomy" id="29367"/>
    <lineage>
        <taxon>Bacteria</taxon>
        <taxon>Bacillati</taxon>
        <taxon>Bacillota</taxon>
        <taxon>Clostridia</taxon>
        <taxon>Eubacteriales</taxon>
        <taxon>Clostridiaceae</taxon>
        <taxon>Clostridium</taxon>
    </lineage>
</organism>
<comment type="caution">
    <text evidence="2">The sequence shown here is derived from an EMBL/GenBank/DDBJ whole genome shotgun (WGS) entry which is preliminary data.</text>
</comment>
<dbReference type="InterPro" id="IPR019734">
    <property type="entry name" value="TPR_rpt"/>
</dbReference>
<keyword evidence="3" id="KW-1185">Reference proteome</keyword>
<feature type="transmembrane region" description="Helical" evidence="1">
    <location>
        <begin position="147"/>
        <end position="167"/>
    </location>
</feature>
<keyword evidence="1" id="KW-0472">Membrane</keyword>
<dbReference type="InterPro" id="IPR011990">
    <property type="entry name" value="TPR-like_helical_dom_sf"/>
</dbReference>
<accession>A0A1S8TPA1</accession>